<organism evidence="1 3">
    <name type="scientific">Rozella allomycis (strain CSF55)</name>
    <dbReference type="NCBI Taxonomy" id="988480"/>
    <lineage>
        <taxon>Eukaryota</taxon>
        <taxon>Fungi</taxon>
        <taxon>Fungi incertae sedis</taxon>
        <taxon>Cryptomycota</taxon>
        <taxon>Cryptomycota incertae sedis</taxon>
        <taxon>Rozella</taxon>
    </lineage>
</organism>
<accession>A0A075AVB2</accession>
<evidence type="ECO:0000313" key="4">
    <source>
        <dbReference type="Proteomes" id="UP000281549"/>
    </source>
</evidence>
<name>A0A075AVB2_ROZAC</name>
<dbReference type="Proteomes" id="UP000030755">
    <property type="component" value="Unassembled WGS sequence"/>
</dbReference>
<dbReference type="AlphaFoldDB" id="A0A075AVB2"/>
<proteinExistence type="predicted"/>
<sequence>MNLIKNLADIVEADKNEPGSENNPFTVGFTFYILVDNLDQAYRLMIGSIVLSDASDAISNAFQELLPIESYVYEMCCAHVELSGKVNGVEKLAEYVEDTRGKHETFTSNWQAYLTPPKCPVTNNRIASFNAHVNCQYTPPERLAAGERFGIFADIIDALKITDQGNLKFGAALAQKAMENK</sequence>
<gene>
    <name evidence="1" type="ORF">O9G_004070</name>
    <name evidence="2" type="ORF">ROZALSC1DRAFT_29555</name>
</gene>
<dbReference type="HOGENOM" id="CLU_1489817_0_0_1"/>
<reference evidence="4" key="2">
    <citation type="journal article" date="2018" name="Nat. Microbiol.">
        <title>Leveraging single-cell genomics to expand the fungal tree of life.</title>
        <authorList>
            <person name="Ahrendt S.R."/>
            <person name="Quandt C.A."/>
            <person name="Ciobanu D."/>
            <person name="Clum A."/>
            <person name="Salamov A."/>
            <person name="Andreopoulos B."/>
            <person name="Cheng J.F."/>
            <person name="Woyke T."/>
            <person name="Pelin A."/>
            <person name="Henrissat B."/>
            <person name="Reynolds N.K."/>
            <person name="Benny G.L."/>
            <person name="Smith M.E."/>
            <person name="James T.Y."/>
            <person name="Grigoriev I.V."/>
        </authorList>
    </citation>
    <scope>NUCLEOTIDE SEQUENCE [LARGE SCALE GENOMIC DNA]</scope>
    <source>
        <strain evidence="4">CSF55</strain>
    </source>
</reference>
<protein>
    <submittedName>
        <fullName evidence="1">Uncharacterized protein</fullName>
    </submittedName>
</protein>
<evidence type="ECO:0000313" key="3">
    <source>
        <dbReference type="Proteomes" id="UP000030755"/>
    </source>
</evidence>
<evidence type="ECO:0000313" key="2">
    <source>
        <dbReference type="EMBL" id="RKP18795.1"/>
    </source>
</evidence>
<keyword evidence="3" id="KW-1185">Reference proteome</keyword>
<dbReference type="EMBL" id="ML005366">
    <property type="protein sequence ID" value="RKP18795.1"/>
    <property type="molecule type" value="Genomic_DNA"/>
</dbReference>
<reference evidence="1 3" key="1">
    <citation type="journal article" date="2013" name="Curr. Biol.">
        <title>Shared signatures of parasitism and phylogenomics unite Cryptomycota and microsporidia.</title>
        <authorList>
            <person name="James T.Y."/>
            <person name="Pelin A."/>
            <person name="Bonen L."/>
            <person name="Ahrendt S."/>
            <person name="Sain D."/>
            <person name="Corradi N."/>
            <person name="Stajich J.E."/>
        </authorList>
    </citation>
    <scope>NUCLEOTIDE SEQUENCE [LARGE SCALE GENOMIC DNA]</scope>
    <source>
        <strain evidence="1">CSF55</strain>
        <strain evidence="1">CSF55</strain>
    </source>
</reference>
<dbReference type="Proteomes" id="UP000281549">
    <property type="component" value="Unassembled WGS sequence"/>
</dbReference>
<reference evidence="2" key="3">
    <citation type="submission" date="2018-08" db="EMBL/GenBank/DDBJ databases">
        <title>Leveraging single-cell genomics to expand the Fungal Tree of Life.</title>
        <authorList>
            <consortium name="DOE Joint Genome Institute"/>
            <person name="Ahrendt S.R."/>
            <person name="Quandt C.A."/>
            <person name="Ciobanu D."/>
            <person name="Clum A."/>
            <person name="Salamov A."/>
            <person name="Andreopoulos B."/>
            <person name="Cheng J.-F."/>
            <person name="Woyke T."/>
            <person name="Pelin A."/>
            <person name="Henrissat B."/>
            <person name="Reynolds N."/>
            <person name="Benny G.L."/>
            <person name="Smith M.E."/>
            <person name="James T.Y."/>
            <person name="Grigoriev I.V."/>
        </authorList>
    </citation>
    <scope>NUCLEOTIDE SEQUENCE</scope>
    <source>
        <strain evidence="2">CSF55</strain>
    </source>
</reference>
<dbReference type="EMBL" id="KE560974">
    <property type="protein sequence ID" value="EPZ34193.1"/>
    <property type="molecule type" value="Genomic_DNA"/>
</dbReference>
<evidence type="ECO:0000313" key="1">
    <source>
        <dbReference type="EMBL" id="EPZ34193.1"/>
    </source>
</evidence>